<dbReference type="SUPFAM" id="SSF52540">
    <property type="entry name" value="P-loop containing nucleoside triphosphate hydrolases"/>
    <property type="match status" value="2"/>
</dbReference>
<dbReference type="Gene3D" id="3.40.50.300">
    <property type="entry name" value="P-loop containing nucleotide triphosphate hydrolases"/>
    <property type="match status" value="2"/>
</dbReference>
<keyword evidence="8" id="KW-0472">Membrane</keyword>
<dbReference type="CDD" id="cd03215">
    <property type="entry name" value="ABC_Carb_Monos_II"/>
    <property type="match status" value="1"/>
</dbReference>
<feature type="domain" description="ABC transporter" evidence="9">
    <location>
        <begin position="260"/>
        <end position="504"/>
    </location>
</feature>
<dbReference type="InterPro" id="IPR003593">
    <property type="entry name" value="AAA+_ATPase"/>
</dbReference>
<dbReference type="Pfam" id="PF00005">
    <property type="entry name" value="ABC_tran"/>
    <property type="match status" value="2"/>
</dbReference>
<protein>
    <submittedName>
        <fullName evidence="10">Sugar ABC transporter ATP-binding protein</fullName>
    </submittedName>
</protein>
<keyword evidence="11" id="KW-1185">Reference proteome</keyword>
<dbReference type="EMBL" id="JBBMFA010000089">
    <property type="protein sequence ID" value="MEQ2520374.1"/>
    <property type="molecule type" value="Genomic_DNA"/>
</dbReference>
<keyword evidence="4" id="KW-0677">Repeat</keyword>
<dbReference type="SMART" id="SM00382">
    <property type="entry name" value="AAA"/>
    <property type="match status" value="2"/>
</dbReference>
<dbReference type="RefSeq" id="WP_349215898.1">
    <property type="nucleotide sequence ID" value="NZ_JBBMFA010000089.1"/>
</dbReference>
<dbReference type="PROSITE" id="PS00211">
    <property type="entry name" value="ABC_TRANSPORTER_1"/>
    <property type="match status" value="1"/>
</dbReference>
<evidence type="ECO:0000256" key="6">
    <source>
        <dbReference type="ARBA" id="ARBA00022840"/>
    </source>
</evidence>
<dbReference type="PANTHER" id="PTHR43790:SF3">
    <property type="entry name" value="D-ALLOSE IMPORT ATP-BINDING PROTEIN ALSA-RELATED"/>
    <property type="match status" value="1"/>
</dbReference>
<evidence type="ECO:0000256" key="3">
    <source>
        <dbReference type="ARBA" id="ARBA00022597"/>
    </source>
</evidence>
<keyword evidence="7" id="KW-1278">Translocase</keyword>
<evidence type="ECO:0000313" key="10">
    <source>
        <dbReference type="EMBL" id="MEQ2520374.1"/>
    </source>
</evidence>
<name>A0ABV1GEW2_9FIRM</name>
<dbReference type="InterPro" id="IPR003439">
    <property type="entry name" value="ABC_transporter-like_ATP-bd"/>
</dbReference>
<evidence type="ECO:0000256" key="8">
    <source>
        <dbReference type="ARBA" id="ARBA00023136"/>
    </source>
</evidence>
<comment type="caution">
    <text evidence="10">The sequence shown here is derived from an EMBL/GenBank/DDBJ whole genome shotgun (WGS) entry which is preliminary data.</text>
</comment>
<feature type="domain" description="ABC transporter" evidence="9">
    <location>
        <begin position="12"/>
        <end position="248"/>
    </location>
</feature>
<proteinExistence type="predicted"/>
<dbReference type="InterPro" id="IPR050107">
    <property type="entry name" value="ABC_carbohydrate_import_ATPase"/>
</dbReference>
<keyword evidence="2" id="KW-1003">Cell membrane</keyword>
<evidence type="ECO:0000256" key="7">
    <source>
        <dbReference type="ARBA" id="ARBA00022967"/>
    </source>
</evidence>
<gene>
    <name evidence="10" type="ORF">WMO24_08015</name>
</gene>
<dbReference type="Proteomes" id="UP001477672">
    <property type="component" value="Unassembled WGS sequence"/>
</dbReference>
<dbReference type="CDD" id="cd03216">
    <property type="entry name" value="ABC_Carb_Monos_I"/>
    <property type="match status" value="1"/>
</dbReference>
<accession>A0ABV1GEW2</accession>
<sequence length="508" mass="56492">MTFDYENRKPVIAMRDIKKEFSGVWALSGITFDVYPGEVHCLVGENGAGKSTLMKVLTGAYTPTSGSIEVDGTTYDKLDPMLSKSLGINIVYQENDLVPSMDVVENIYVGNEKTKGFGLVDYKSMEAEARSKMNELGIDLKLDTKIENLSVSDQQFVKILKALSVQPRVLIMDEPTSMFNVEDAAKVLELTKKISEQGIGIIYISHFLNEVVQIADRITVIRDGAVVRTYTNENRDTPITAITKDMVGRSVDMFYDKEKCPIGDVMLEVKDLQLTKDSPKISFTVRQGEIVGFSGMVGSGRTEMVRALVGADSRYAGQIFINGKEVHISNPNDSINAGIAFITEDRQKLGLMLNASVLENATILGLREKIKGFFVNIKKFPALIEPLLKELRVKTPSVWTEAIYLSGGNQQKVVLAKWLYAEQDIYIFDEPTRGIDVNAKAEFYKQMSELTKKGKCILMISSDMPELISMSDRVLVVRDGAIDCELTGKDINEQEIIKRALGVKKNGR</sequence>
<dbReference type="GO" id="GO:0005524">
    <property type="term" value="F:ATP binding"/>
    <property type="evidence" value="ECO:0007669"/>
    <property type="project" value="UniProtKB-KW"/>
</dbReference>
<keyword evidence="3" id="KW-0762">Sugar transport</keyword>
<evidence type="ECO:0000256" key="2">
    <source>
        <dbReference type="ARBA" id="ARBA00022475"/>
    </source>
</evidence>
<organism evidence="10 11">
    <name type="scientific">Ruthenibacterium intestinale</name>
    <dbReference type="NCBI Taxonomy" id="3133163"/>
    <lineage>
        <taxon>Bacteria</taxon>
        <taxon>Bacillati</taxon>
        <taxon>Bacillota</taxon>
        <taxon>Clostridia</taxon>
        <taxon>Eubacteriales</taxon>
        <taxon>Oscillospiraceae</taxon>
        <taxon>Ruthenibacterium</taxon>
    </lineage>
</organism>
<evidence type="ECO:0000256" key="4">
    <source>
        <dbReference type="ARBA" id="ARBA00022737"/>
    </source>
</evidence>
<dbReference type="InterPro" id="IPR017871">
    <property type="entry name" value="ABC_transporter-like_CS"/>
</dbReference>
<dbReference type="PANTHER" id="PTHR43790">
    <property type="entry name" value="CARBOHYDRATE TRANSPORT ATP-BINDING PROTEIN MG119-RELATED"/>
    <property type="match status" value="1"/>
</dbReference>
<reference evidence="10 11" key="1">
    <citation type="submission" date="2024-03" db="EMBL/GenBank/DDBJ databases">
        <title>Human intestinal bacterial collection.</title>
        <authorList>
            <person name="Pauvert C."/>
            <person name="Hitch T.C.A."/>
            <person name="Clavel T."/>
        </authorList>
    </citation>
    <scope>NUCLEOTIDE SEQUENCE [LARGE SCALE GENOMIC DNA]</scope>
    <source>
        <strain evidence="10 11">CLA-JM-H11</strain>
    </source>
</reference>
<keyword evidence="1" id="KW-0813">Transport</keyword>
<dbReference type="PROSITE" id="PS50893">
    <property type="entry name" value="ABC_TRANSPORTER_2"/>
    <property type="match status" value="2"/>
</dbReference>
<keyword evidence="6 10" id="KW-0067">ATP-binding</keyword>
<dbReference type="InterPro" id="IPR027417">
    <property type="entry name" value="P-loop_NTPase"/>
</dbReference>
<evidence type="ECO:0000313" key="11">
    <source>
        <dbReference type="Proteomes" id="UP001477672"/>
    </source>
</evidence>
<evidence type="ECO:0000256" key="5">
    <source>
        <dbReference type="ARBA" id="ARBA00022741"/>
    </source>
</evidence>
<evidence type="ECO:0000256" key="1">
    <source>
        <dbReference type="ARBA" id="ARBA00022448"/>
    </source>
</evidence>
<keyword evidence="5" id="KW-0547">Nucleotide-binding</keyword>
<evidence type="ECO:0000259" key="9">
    <source>
        <dbReference type="PROSITE" id="PS50893"/>
    </source>
</evidence>